<organism evidence="3 4">
    <name type="scientific">Pristionchus fissidentatus</name>
    <dbReference type="NCBI Taxonomy" id="1538716"/>
    <lineage>
        <taxon>Eukaryota</taxon>
        <taxon>Metazoa</taxon>
        <taxon>Ecdysozoa</taxon>
        <taxon>Nematoda</taxon>
        <taxon>Chromadorea</taxon>
        <taxon>Rhabditida</taxon>
        <taxon>Rhabditina</taxon>
        <taxon>Diplogasteromorpha</taxon>
        <taxon>Diplogasteroidea</taxon>
        <taxon>Neodiplogasteridae</taxon>
        <taxon>Pristionchus</taxon>
    </lineage>
</organism>
<name>A0AAV5V1A1_9BILA</name>
<gene>
    <name evidence="3" type="ORF">PFISCL1PPCAC_3505</name>
</gene>
<dbReference type="InterPro" id="IPR052501">
    <property type="entry name" value="Alpha-1-2_FucT"/>
</dbReference>
<evidence type="ECO:0000313" key="3">
    <source>
        <dbReference type="EMBL" id="GMT12208.1"/>
    </source>
</evidence>
<reference evidence="3" key="1">
    <citation type="submission" date="2023-10" db="EMBL/GenBank/DDBJ databases">
        <title>Genome assembly of Pristionchus species.</title>
        <authorList>
            <person name="Yoshida K."/>
            <person name="Sommer R.J."/>
        </authorList>
    </citation>
    <scope>NUCLEOTIDE SEQUENCE</scope>
    <source>
        <strain evidence="3">RS5133</strain>
    </source>
</reference>
<accession>A0AAV5V1A1</accession>
<feature type="non-terminal residue" evidence="3">
    <location>
        <position position="178"/>
    </location>
</feature>
<sequence length="178" mass="20679">QAYRYFQNFTRDQVRDRLRVSHELEEYAKEKLIAPDVLSNNDHVVCVHTRRGDFITDNHMAHSTKRFVVPAVRMMEKRIRSNYRKKRPLFVLIGNDRDWMKDVIRELPERFKTAIATSNKSVPAGVDWDFARQYCDSVLLTASASTFGWWLGYHSKGSDVYYNTVSSKPGGKIATFAP</sequence>
<proteinExistence type="predicted"/>
<evidence type="ECO:0008006" key="5">
    <source>
        <dbReference type="Google" id="ProtNLM"/>
    </source>
</evidence>
<evidence type="ECO:0000313" key="4">
    <source>
        <dbReference type="Proteomes" id="UP001432322"/>
    </source>
</evidence>
<dbReference type="GO" id="GO:0008107">
    <property type="term" value="F:galactoside 2-alpha-L-fucosyltransferase activity"/>
    <property type="evidence" value="ECO:0007669"/>
    <property type="project" value="InterPro"/>
</dbReference>
<dbReference type="GO" id="GO:0016020">
    <property type="term" value="C:membrane"/>
    <property type="evidence" value="ECO:0007669"/>
    <property type="project" value="InterPro"/>
</dbReference>
<dbReference type="Pfam" id="PF01531">
    <property type="entry name" value="Glyco_transf_11"/>
    <property type="match status" value="1"/>
</dbReference>
<dbReference type="AlphaFoldDB" id="A0AAV5V1A1"/>
<keyword evidence="1" id="KW-0328">Glycosyltransferase</keyword>
<keyword evidence="4" id="KW-1185">Reference proteome</keyword>
<dbReference type="EMBL" id="BTSY01000001">
    <property type="protein sequence ID" value="GMT12208.1"/>
    <property type="molecule type" value="Genomic_DNA"/>
</dbReference>
<keyword evidence="2" id="KW-0808">Transferase</keyword>
<dbReference type="Proteomes" id="UP001432322">
    <property type="component" value="Unassembled WGS sequence"/>
</dbReference>
<dbReference type="PANTHER" id="PTHR22898:SF3">
    <property type="entry name" value="ALPHA-1,2-FUCOSYLTRANSFERASE-RELATED"/>
    <property type="match status" value="1"/>
</dbReference>
<comment type="caution">
    <text evidence="3">The sequence shown here is derived from an EMBL/GenBank/DDBJ whole genome shotgun (WGS) entry which is preliminary data.</text>
</comment>
<dbReference type="GO" id="GO:0005975">
    <property type="term" value="P:carbohydrate metabolic process"/>
    <property type="evidence" value="ECO:0007669"/>
    <property type="project" value="InterPro"/>
</dbReference>
<feature type="non-terminal residue" evidence="3">
    <location>
        <position position="1"/>
    </location>
</feature>
<protein>
    <recommendedName>
        <fullName evidence="5">L-Fucosyltransferase</fullName>
    </recommendedName>
</protein>
<evidence type="ECO:0000256" key="2">
    <source>
        <dbReference type="ARBA" id="ARBA00022679"/>
    </source>
</evidence>
<dbReference type="InterPro" id="IPR002516">
    <property type="entry name" value="Glyco_trans_11"/>
</dbReference>
<dbReference type="PANTHER" id="PTHR22898">
    <property type="entry name" value="UNCHARACTERIZED GLYCOSOL TRANSFERASE-RELATED"/>
    <property type="match status" value="1"/>
</dbReference>
<evidence type="ECO:0000256" key="1">
    <source>
        <dbReference type="ARBA" id="ARBA00022676"/>
    </source>
</evidence>